<accession>A0A6H5I3I7</accession>
<protein>
    <submittedName>
        <fullName evidence="1">Uncharacterized protein</fullName>
    </submittedName>
</protein>
<sequence length="84" mass="9400">MKKRAGRRNSSSSSNTRSLLVLDPCKSAAKCCRFADRAKGFLLVVQFFPSQSAIYPLHPRGRMTIADTAQLGVLEYLVIVYKYT</sequence>
<dbReference type="Proteomes" id="UP000479190">
    <property type="component" value="Unassembled WGS sequence"/>
</dbReference>
<dbReference type="AlphaFoldDB" id="A0A6H5I3I7"/>
<gene>
    <name evidence="1" type="ORF">TBRA_LOCUS2924</name>
</gene>
<reference evidence="1 2" key="1">
    <citation type="submission" date="2020-02" db="EMBL/GenBank/DDBJ databases">
        <authorList>
            <person name="Ferguson B K."/>
        </authorList>
    </citation>
    <scope>NUCLEOTIDE SEQUENCE [LARGE SCALE GENOMIC DNA]</scope>
</reference>
<organism evidence="1 2">
    <name type="scientific">Trichogramma brassicae</name>
    <dbReference type="NCBI Taxonomy" id="86971"/>
    <lineage>
        <taxon>Eukaryota</taxon>
        <taxon>Metazoa</taxon>
        <taxon>Ecdysozoa</taxon>
        <taxon>Arthropoda</taxon>
        <taxon>Hexapoda</taxon>
        <taxon>Insecta</taxon>
        <taxon>Pterygota</taxon>
        <taxon>Neoptera</taxon>
        <taxon>Endopterygota</taxon>
        <taxon>Hymenoptera</taxon>
        <taxon>Apocrita</taxon>
        <taxon>Proctotrupomorpha</taxon>
        <taxon>Chalcidoidea</taxon>
        <taxon>Trichogrammatidae</taxon>
        <taxon>Trichogramma</taxon>
    </lineage>
</organism>
<name>A0A6H5I3I7_9HYME</name>
<dbReference type="EMBL" id="CADCXV010000580">
    <property type="protein sequence ID" value="CAB0030940.1"/>
    <property type="molecule type" value="Genomic_DNA"/>
</dbReference>
<keyword evidence="2" id="KW-1185">Reference proteome</keyword>
<proteinExistence type="predicted"/>
<evidence type="ECO:0000313" key="1">
    <source>
        <dbReference type="EMBL" id="CAB0030940.1"/>
    </source>
</evidence>
<evidence type="ECO:0000313" key="2">
    <source>
        <dbReference type="Proteomes" id="UP000479190"/>
    </source>
</evidence>